<dbReference type="Pfam" id="PF00941">
    <property type="entry name" value="FAD_binding_5"/>
    <property type="match status" value="1"/>
</dbReference>
<dbReference type="InterPro" id="IPR036318">
    <property type="entry name" value="FAD-bd_PCMH-like_sf"/>
</dbReference>
<dbReference type="InterPro" id="IPR012175">
    <property type="entry name" value="Xanth_DH_ssu_bac"/>
</dbReference>
<evidence type="ECO:0000256" key="4">
    <source>
        <dbReference type="ARBA" id="ARBA00023004"/>
    </source>
</evidence>
<feature type="domain" description="FAD-binding PCMH-type" evidence="5">
    <location>
        <begin position="210"/>
        <end position="383"/>
    </location>
</feature>
<dbReference type="GO" id="GO:0004854">
    <property type="term" value="F:xanthine dehydrogenase activity"/>
    <property type="evidence" value="ECO:0007669"/>
    <property type="project" value="InterPro"/>
</dbReference>
<keyword evidence="2" id="KW-0479">Metal-binding</keyword>
<dbReference type="InterPro" id="IPR002346">
    <property type="entry name" value="Mopterin_DH_FAD-bd"/>
</dbReference>
<accession>A0A8G2CKX6</accession>
<dbReference type="GO" id="GO:0005506">
    <property type="term" value="F:iron ion binding"/>
    <property type="evidence" value="ECO:0007669"/>
    <property type="project" value="InterPro"/>
</dbReference>
<dbReference type="InterPro" id="IPR016167">
    <property type="entry name" value="FAD-bd_PCMH_sub1"/>
</dbReference>
<dbReference type="PROSITE" id="PS51387">
    <property type="entry name" value="FAD_PCMH"/>
    <property type="match status" value="1"/>
</dbReference>
<dbReference type="InterPro" id="IPR016169">
    <property type="entry name" value="FAD-bd_PCMH_sub2"/>
</dbReference>
<dbReference type="SUPFAM" id="SSF56176">
    <property type="entry name" value="FAD-binding/transporter-associated domain-like"/>
    <property type="match status" value="1"/>
</dbReference>
<evidence type="ECO:0000259" key="5">
    <source>
        <dbReference type="PROSITE" id="PS51387"/>
    </source>
</evidence>
<dbReference type="GO" id="GO:0051537">
    <property type="term" value="F:2 iron, 2 sulfur cluster binding"/>
    <property type="evidence" value="ECO:0007669"/>
    <property type="project" value="InterPro"/>
</dbReference>
<dbReference type="PANTHER" id="PTHR45444">
    <property type="entry name" value="XANTHINE DEHYDROGENASE"/>
    <property type="match status" value="1"/>
</dbReference>
<reference evidence="6 7" key="1">
    <citation type="submission" date="2017-01" db="EMBL/GenBank/DDBJ databases">
        <authorList>
            <person name="Varghese N."/>
            <person name="Submissions S."/>
        </authorList>
    </citation>
    <scope>NUCLEOTIDE SEQUENCE [LARGE SCALE GENOMIC DNA]</scope>
    <source>
        <strain evidence="6 7">ATCC 35905</strain>
    </source>
</reference>
<dbReference type="Pfam" id="PF03450">
    <property type="entry name" value="CO_deh_flav_C"/>
    <property type="match status" value="1"/>
</dbReference>
<organism evidence="6 7">
    <name type="scientific">Acidiphilium rubrum</name>
    <dbReference type="NCBI Taxonomy" id="526"/>
    <lineage>
        <taxon>Bacteria</taxon>
        <taxon>Pseudomonadati</taxon>
        <taxon>Pseudomonadota</taxon>
        <taxon>Alphaproteobacteria</taxon>
        <taxon>Acetobacterales</taxon>
        <taxon>Acidocellaceae</taxon>
        <taxon>Acidiphilium</taxon>
    </lineage>
</organism>
<keyword evidence="4" id="KW-0408">Iron</keyword>
<dbReference type="SUPFAM" id="SSF55447">
    <property type="entry name" value="CO dehydrogenase flavoprotein C-terminal domain-like"/>
    <property type="match status" value="1"/>
</dbReference>
<evidence type="ECO:0000313" key="6">
    <source>
        <dbReference type="EMBL" id="SIQ88831.1"/>
    </source>
</evidence>
<dbReference type="InterPro" id="IPR016166">
    <property type="entry name" value="FAD-bd_PCMH"/>
</dbReference>
<name>A0A8G2CKX6_ACIRU</name>
<evidence type="ECO:0000256" key="3">
    <source>
        <dbReference type="ARBA" id="ARBA00022827"/>
    </source>
</evidence>
<keyword evidence="3" id="KW-0274">FAD</keyword>
<dbReference type="SUPFAM" id="SSF54292">
    <property type="entry name" value="2Fe-2S ferredoxin-like"/>
    <property type="match status" value="1"/>
</dbReference>
<dbReference type="Gene3D" id="3.30.43.10">
    <property type="entry name" value="Uridine Diphospho-n-acetylenolpyruvylglucosamine Reductase, domain 2"/>
    <property type="match status" value="1"/>
</dbReference>
<dbReference type="InterPro" id="IPR006058">
    <property type="entry name" value="2Fe2S_fd_BS"/>
</dbReference>
<dbReference type="SMART" id="SM01092">
    <property type="entry name" value="CO_deh_flav_C"/>
    <property type="match status" value="1"/>
</dbReference>
<dbReference type="InterPro" id="IPR002888">
    <property type="entry name" value="2Fe-2S-bd"/>
</dbReference>
<dbReference type="InterPro" id="IPR036683">
    <property type="entry name" value="CO_DH_flav_C_dom_sf"/>
</dbReference>
<dbReference type="InterPro" id="IPR036010">
    <property type="entry name" value="2Fe-2S_ferredoxin-like_sf"/>
</dbReference>
<dbReference type="InterPro" id="IPR005107">
    <property type="entry name" value="CO_DH_flav_C"/>
</dbReference>
<keyword evidence="1" id="KW-0285">Flavoprotein</keyword>
<dbReference type="InterPro" id="IPR012675">
    <property type="entry name" value="Beta-grasp_dom_sf"/>
</dbReference>
<gene>
    <name evidence="6" type="ORF">SAMN05421828_11129</name>
</gene>
<dbReference type="NCBIfam" id="TIGR02963">
    <property type="entry name" value="xanthine_xdhA"/>
    <property type="match status" value="1"/>
</dbReference>
<dbReference type="InterPro" id="IPR036884">
    <property type="entry name" value="2Fe-2S-bd_dom_sf"/>
</dbReference>
<dbReference type="SUPFAM" id="SSF47741">
    <property type="entry name" value="CO dehydrogenase ISP C-domain like"/>
    <property type="match status" value="1"/>
</dbReference>
<dbReference type="PANTHER" id="PTHR45444:SF3">
    <property type="entry name" value="XANTHINE DEHYDROGENASE"/>
    <property type="match status" value="1"/>
</dbReference>
<dbReference type="Gene3D" id="1.10.150.120">
    <property type="entry name" value="[2Fe-2S]-binding domain"/>
    <property type="match status" value="1"/>
</dbReference>
<dbReference type="PROSITE" id="PS00197">
    <property type="entry name" value="2FE2S_FER_1"/>
    <property type="match status" value="1"/>
</dbReference>
<dbReference type="Proteomes" id="UP000186308">
    <property type="component" value="Unassembled WGS sequence"/>
</dbReference>
<dbReference type="InterPro" id="IPR014307">
    <property type="entry name" value="Xanthine_DH_ssu"/>
</dbReference>
<sequence length="511" mass="54474">MQQPISFYFDNRIVRVADQPITATVLAWLRGAVRRTGTKEGCAEGDCGACTVIVAELADEAGDAGGIRAGNLVLRPINACIRFLPTLHGKALLTIEDLAGLTDRALHPVQQAMVDCHGSQCGFCTPGFVMSLFATYLRHQAAQTTPDRAAIAHDLAGNLCRCTGYRPILDAAARMFALPPATLDTAPIEAALRAVAAETGAGLSYAAAGQAGPGARFYAPREVDALAAWYAERPEATLLAGATDIGLWVNKRFRDVGDLLYLGDVAALRCIEREGDVLRIGAGATLEAAWAALIGLEPALGEMALRFAGPPVRHAGTMGGNVANGSPIGDAAPVLMAMDARLVLQHGAQSREVPLDAFYLDYMRNDLAKGEFLRAILVPLPDPDTRMRAYKISKRFDCDISALSCGLAVTLEGETISRVRLAFGGMAATVRRARHAEAALHEAVWGEAAVRAAMAALDEDFTPLSDLRASRGYRRLVARNLLWRFWLETRSAAPLPAASVRVRTFAMAGAV</sequence>
<dbReference type="AlphaFoldDB" id="A0A8G2CKX6"/>
<keyword evidence="7" id="KW-1185">Reference proteome</keyword>
<protein>
    <submittedName>
        <fullName evidence="6">Xanthine dehydrogenase small subunit</fullName>
    </submittedName>
</protein>
<evidence type="ECO:0000256" key="2">
    <source>
        <dbReference type="ARBA" id="ARBA00022723"/>
    </source>
</evidence>
<evidence type="ECO:0000256" key="1">
    <source>
        <dbReference type="ARBA" id="ARBA00022630"/>
    </source>
</evidence>
<comment type="caution">
    <text evidence="6">The sequence shown here is derived from an EMBL/GenBank/DDBJ whole genome shotgun (WGS) entry which is preliminary data.</text>
</comment>
<dbReference type="EMBL" id="FTNE01000011">
    <property type="protein sequence ID" value="SIQ88831.1"/>
    <property type="molecule type" value="Genomic_DNA"/>
</dbReference>
<dbReference type="PIRSF" id="PIRSF036557">
    <property type="entry name" value="XdhA_RC"/>
    <property type="match status" value="1"/>
</dbReference>
<dbReference type="Pfam" id="PF01799">
    <property type="entry name" value="Fer2_2"/>
    <property type="match status" value="1"/>
</dbReference>
<proteinExistence type="predicted"/>
<evidence type="ECO:0000313" key="7">
    <source>
        <dbReference type="Proteomes" id="UP000186308"/>
    </source>
</evidence>
<dbReference type="Gene3D" id="3.30.465.10">
    <property type="match status" value="1"/>
</dbReference>
<dbReference type="Gene3D" id="3.10.20.30">
    <property type="match status" value="1"/>
</dbReference>
<dbReference type="Gene3D" id="3.30.390.50">
    <property type="entry name" value="CO dehydrogenase flavoprotein, C-terminal domain"/>
    <property type="match status" value="1"/>
</dbReference>
<dbReference type="InterPro" id="IPR016208">
    <property type="entry name" value="Ald_Oxase/xanthine_DH-like"/>
</dbReference>
<dbReference type="GO" id="GO:0071949">
    <property type="term" value="F:FAD binding"/>
    <property type="evidence" value="ECO:0007669"/>
    <property type="project" value="InterPro"/>
</dbReference>